<dbReference type="Proteomes" id="UP001140293">
    <property type="component" value="Unassembled WGS sequence"/>
</dbReference>
<sequence length="194" mass="21101">MRKWKRIDGAGGPRFRSALAEHEAALLQNLVTSLLGMLEERQSSSPADELEAITGMRTGNSQPPQDETMKRLLPDFFKPHNDHPAGSGTAESLNSALRSLHEPTILDAKRQAGQRLLDTLPGGGGKFELSEDDAESWVAAVNDVRLALGTMLDIGDGGPDELPPDHPMAGHLDVYQWLTVLQEYLVLALMGKAR</sequence>
<gene>
    <name evidence="1" type="ORF">H7I41_14680</name>
</gene>
<reference evidence="1" key="2">
    <citation type="journal article" date="2022" name="BMC Genomics">
        <title>Comparative genome analysis of mycobacteria focusing on tRNA and non-coding RNA.</title>
        <authorList>
            <person name="Behra P.R.K."/>
            <person name="Pettersson B.M.F."/>
            <person name="Ramesh M."/>
            <person name="Das S."/>
            <person name="Dasgupta S."/>
            <person name="Kirsebom L.A."/>
        </authorList>
    </citation>
    <scope>NUCLEOTIDE SEQUENCE</scope>
    <source>
        <strain evidence="1">DSM 44615</strain>
    </source>
</reference>
<name>A0A9X2YPL9_9MYCO</name>
<evidence type="ECO:0000313" key="2">
    <source>
        <dbReference type="Proteomes" id="UP001140293"/>
    </source>
</evidence>
<dbReference type="RefSeq" id="WP_264013344.1">
    <property type="nucleotide sequence ID" value="NZ_JACKSJ010000117.1"/>
</dbReference>
<proteinExistence type="predicted"/>
<accession>A0A9X2YPL9</accession>
<dbReference type="InterPro" id="IPR018561">
    <property type="entry name" value="AosR"/>
</dbReference>
<dbReference type="Pfam" id="PF09438">
    <property type="entry name" value="DUF2017"/>
    <property type="match status" value="1"/>
</dbReference>
<reference evidence="1" key="1">
    <citation type="submission" date="2020-07" db="EMBL/GenBank/DDBJ databases">
        <authorList>
            <person name="Pettersson B.M.F."/>
            <person name="Behra P.R.K."/>
            <person name="Ramesh M."/>
            <person name="Das S."/>
            <person name="Dasgupta S."/>
            <person name="Kirsebom L.A."/>
        </authorList>
    </citation>
    <scope>NUCLEOTIDE SEQUENCE</scope>
    <source>
        <strain evidence="1">DSM 44615</strain>
    </source>
</reference>
<keyword evidence="2" id="KW-1185">Reference proteome</keyword>
<organism evidence="1 2">
    <name type="scientific">[Mycobacterium] manitobense</name>
    <dbReference type="NCBI Taxonomy" id="190147"/>
    <lineage>
        <taxon>Bacteria</taxon>
        <taxon>Bacillati</taxon>
        <taxon>Actinomycetota</taxon>
        <taxon>Actinomycetes</taxon>
        <taxon>Mycobacteriales</taxon>
        <taxon>Mycobacteriaceae</taxon>
        <taxon>Mycolicibacterium</taxon>
    </lineage>
</organism>
<comment type="caution">
    <text evidence="1">The sequence shown here is derived from an EMBL/GenBank/DDBJ whole genome shotgun (WGS) entry which is preliminary data.</text>
</comment>
<dbReference type="AlphaFoldDB" id="A0A9X2YPL9"/>
<protein>
    <submittedName>
        <fullName evidence="1">DUF2017 domain-containing protein</fullName>
    </submittedName>
</protein>
<dbReference type="EMBL" id="JACKSJ010000117">
    <property type="protein sequence ID" value="MCV7171160.1"/>
    <property type="molecule type" value="Genomic_DNA"/>
</dbReference>
<evidence type="ECO:0000313" key="1">
    <source>
        <dbReference type="EMBL" id="MCV7171160.1"/>
    </source>
</evidence>